<sequence length="281" mass="30444">MGQMSSVASAALASQAFIMDDKRAHAVNAFVPSMSAFPIRLEIRLEAMASDGGWARAPVVLWVTNSSTMSRARITEVRYNFDDMTLEAELHADSRSHPVLLAAISKFGHINTERNTAKVRICIRLTSAETGTDPVFELLASENLFPHRDTPLSSPTRTILDSLYAGRPRDMRNIRPPPPSNISASLDSHRVQLRDDQARAVTIGESRHPLLAIQAAFGTGKTVVGALLAARLAAPGQLVIATATTNVAVAQFTDTLLKLDDIRHLSILRFVADTSLQEGAP</sequence>
<dbReference type="SUPFAM" id="SSF52540">
    <property type="entry name" value="P-loop containing nucleoside triphosphate hydrolases"/>
    <property type="match status" value="1"/>
</dbReference>
<evidence type="ECO:0000313" key="1">
    <source>
        <dbReference type="WBParaSite" id="HPLM_0000026101-mRNA-1"/>
    </source>
</evidence>
<reference evidence="1" key="1">
    <citation type="submission" date="2017-02" db="UniProtKB">
        <authorList>
            <consortium name="WormBaseParasite"/>
        </authorList>
    </citation>
    <scope>IDENTIFICATION</scope>
</reference>
<name>A0A0N4VSJ4_HAEPC</name>
<accession>A0A0N4VSJ4</accession>
<dbReference type="WBParaSite" id="HPLM_0000026101-mRNA-1">
    <property type="protein sequence ID" value="HPLM_0000026101-mRNA-1"/>
    <property type="gene ID" value="HPLM_0000026101"/>
</dbReference>
<dbReference type="OMA" id="FGHINAK"/>
<organism evidence="1">
    <name type="scientific">Haemonchus placei</name>
    <name type="common">Barber's pole worm</name>
    <dbReference type="NCBI Taxonomy" id="6290"/>
    <lineage>
        <taxon>Eukaryota</taxon>
        <taxon>Metazoa</taxon>
        <taxon>Ecdysozoa</taxon>
        <taxon>Nematoda</taxon>
        <taxon>Chromadorea</taxon>
        <taxon>Rhabditida</taxon>
        <taxon>Rhabditina</taxon>
        <taxon>Rhabditomorpha</taxon>
        <taxon>Strongyloidea</taxon>
        <taxon>Trichostrongylidae</taxon>
        <taxon>Haemonchus</taxon>
    </lineage>
</organism>
<protein>
    <submittedName>
        <fullName evidence="1">AAA_11 domain-containing protein</fullName>
    </submittedName>
</protein>
<dbReference type="InterPro" id="IPR027417">
    <property type="entry name" value="P-loop_NTPase"/>
</dbReference>
<dbReference type="AlphaFoldDB" id="A0A0N4VSJ4"/>
<proteinExistence type="predicted"/>
<dbReference type="Gene3D" id="3.40.50.300">
    <property type="entry name" value="P-loop containing nucleotide triphosphate hydrolases"/>
    <property type="match status" value="1"/>
</dbReference>